<evidence type="ECO:0000256" key="7">
    <source>
        <dbReference type="ARBA" id="ARBA00022989"/>
    </source>
</evidence>
<dbReference type="Pfam" id="PF01061">
    <property type="entry name" value="ABC2_membrane"/>
    <property type="match status" value="1"/>
</dbReference>
<dbReference type="PRINTS" id="PR00164">
    <property type="entry name" value="ABC2TRNSPORT"/>
</dbReference>
<evidence type="ECO:0000256" key="4">
    <source>
        <dbReference type="ARBA" id="ARBA00022475"/>
    </source>
</evidence>
<reference evidence="11 12" key="1">
    <citation type="journal article" date="2015" name="Nature">
        <title>rRNA introns, odd ribosomes, and small enigmatic genomes across a large radiation of phyla.</title>
        <authorList>
            <person name="Brown C.T."/>
            <person name="Hug L.A."/>
            <person name="Thomas B.C."/>
            <person name="Sharon I."/>
            <person name="Castelle C.J."/>
            <person name="Singh A."/>
            <person name="Wilkins M.J."/>
            <person name="Williams K.H."/>
            <person name="Banfield J.F."/>
        </authorList>
    </citation>
    <scope>NUCLEOTIDE SEQUENCE [LARGE SCALE GENOMIC DNA]</scope>
</reference>
<evidence type="ECO:0000256" key="1">
    <source>
        <dbReference type="ARBA" id="ARBA00004429"/>
    </source>
</evidence>
<evidence type="ECO:0000259" key="10">
    <source>
        <dbReference type="PROSITE" id="PS51012"/>
    </source>
</evidence>
<feature type="transmembrane region" description="Helical" evidence="9">
    <location>
        <begin position="144"/>
        <end position="172"/>
    </location>
</feature>
<evidence type="ECO:0000256" key="2">
    <source>
        <dbReference type="ARBA" id="ARBA00007783"/>
    </source>
</evidence>
<feature type="domain" description="ABC transmembrane type-2" evidence="10">
    <location>
        <begin position="36"/>
        <end position="255"/>
    </location>
</feature>
<feature type="transmembrane region" description="Helical" evidence="9">
    <location>
        <begin position="35"/>
        <end position="59"/>
    </location>
</feature>
<evidence type="ECO:0000313" key="11">
    <source>
        <dbReference type="EMBL" id="KKQ67208.1"/>
    </source>
</evidence>
<dbReference type="PANTHER" id="PTHR30413:SF8">
    <property type="entry name" value="TRANSPORT PERMEASE PROTEIN"/>
    <property type="match status" value="1"/>
</dbReference>
<protein>
    <recommendedName>
        <fullName evidence="9">Transport permease protein</fullName>
    </recommendedName>
</protein>
<keyword evidence="8 9" id="KW-0472">Membrane</keyword>
<dbReference type="EMBL" id="LBUP01000001">
    <property type="protein sequence ID" value="KKQ67208.1"/>
    <property type="molecule type" value="Genomic_DNA"/>
</dbReference>
<evidence type="ECO:0000256" key="3">
    <source>
        <dbReference type="ARBA" id="ARBA00022448"/>
    </source>
</evidence>
<keyword evidence="3 9" id="KW-0813">Transport</keyword>
<proteinExistence type="inferred from homology"/>
<evidence type="ECO:0000256" key="8">
    <source>
        <dbReference type="ARBA" id="ARBA00023136"/>
    </source>
</evidence>
<dbReference type="InterPro" id="IPR013525">
    <property type="entry name" value="ABC2_TM"/>
</dbReference>
<dbReference type="AlphaFoldDB" id="A0A0G0JHQ9"/>
<dbReference type="GO" id="GO:0043190">
    <property type="term" value="C:ATP-binding cassette (ABC) transporter complex"/>
    <property type="evidence" value="ECO:0007669"/>
    <property type="project" value="InterPro"/>
</dbReference>
<keyword evidence="6 9" id="KW-0812">Transmembrane</keyword>
<evidence type="ECO:0000256" key="9">
    <source>
        <dbReference type="RuleBase" id="RU361157"/>
    </source>
</evidence>
<dbReference type="PROSITE" id="PS51012">
    <property type="entry name" value="ABC_TM2"/>
    <property type="match status" value="1"/>
</dbReference>
<feature type="transmembrane region" description="Helical" evidence="9">
    <location>
        <begin position="233"/>
        <end position="252"/>
    </location>
</feature>
<comment type="caution">
    <text evidence="11">The sequence shown here is derived from an EMBL/GenBank/DDBJ whole genome shotgun (WGS) entry which is preliminary data.</text>
</comment>
<keyword evidence="7 9" id="KW-1133">Transmembrane helix</keyword>
<accession>A0A0G0JHQ9</accession>
<feature type="transmembrane region" description="Helical" evidence="9">
    <location>
        <begin position="116"/>
        <end position="138"/>
    </location>
</feature>
<feature type="transmembrane region" description="Helical" evidence="9">
    <location>
        <begin position="179"/>
        <end position="198"/>
    </location>
</feature>
<gene>
    <name evidence="11" type="ORF">US86_C0001G0135</name>
</gene>
<comment type="subcellular location">
    <subcellularLocation>
        <location evidence="1">Cell inner membrane</location>
        <topology evidence="1">Multi-pass membrane protein</topology>
    </subcellularLocation>
    <subcellularLocation>
        <location evidence="9">Cell membrane</location>
        <topology evidence="9">Multi-pass membrane protein</topology>
    </subcellularLocation>
</comment>
<dbReference type="GO" id="GO:0140359">
    <property type="term" value="F:ABC-type transporter activity"/>
    <property type="evidence" value="ECO:0007669"/>
    <property type="project" value="InterPro"/>
</dbReference>
<keyword evidence="5" id="KW-0997">Cell inner membrane</keyword>
<evidence type="ECO:0000256" key="5">
    <source>
        <dbReference type="ARBA" id="ARBA00022519"/>
    </source>
</evidence>
<comment type="similarity">
    <text evidence="2 9">Belongs to the ABC-2 integral membrane protein family.</text>
</comment>
<dbReference type="InterPro" id="IPR047817">
    <property type="entry name" value="ABC2_TM_bact-type"/>
</dbReference>
<sequence>MVSVISKFLLPFFHYKYLMLQLTQRAIKERYKQSIIGYAWVLLNPLLQLLIYAFVFSVVFRFPLDNVPYPLFLFVGLLPWIYLQNTLTVAALSLVDNSDLLRKVNFPRETLPYSVIFAKAVDFIFASLLFLTFIFYYQQPLYLTALWIFPLFIIQIILMTGLSLLVSCFNLFYRDIQHLTNLILLMWMYLTPIVYPLSMVPKNWVYVYKLNPLVGIIEGYRSAIFNTAFDTGAILWSFVFSFIILIAGYLIFKKTEKVFADIV</sequence>
<dbReference type="PANTHER" id="PTHR30413">
    <property type="entry name" value="INNER MEMBRANE TRANSPORT PERMEASE"/>
    <property type="match status" value="1"/>
</dbReference>
<dbReference type="InterPro" id="IPR000412">
    <property type="entry name" value="ABC_2_transport"/>
</dbReference>
<feature type="transmembrane region" description="Helical" evidence="9">
    <location>
        <begin position="71"/>
        <end position="95"/>
    </location>
</feature>
<dbReference type="Proteomes" id="UP000034235">
    <property type="component" value="Unassembled WGS sequence"/>
</dbReference>
<name>A0A0G0JHQ9_9BACT</name>
<keyword evidence="4 9" id="KW-1003">Cell membrane</keyword>
<evidence type="ECO:0000313" key="12">
    <source>
        <dbReference type="Proteomes" id="UP000034235"/>
    </source>
</evidence>
<dbReference type="GO" id="GO:0015920">
    <property type="term" value="P:lipopolysaccharide transport"/>
    <property type="evidence" value="ECO:0007669"/>
    <property type="project" value="TreeGrafter"/>
</dbReference>
<organism evidence="11 12">
    <name type="scientific">Candidatus Daviesbacteria bacterium GW2011_GWA2_38_24</name>
    <dbReference type="NCBI Taxonomy" id="1618422"/>
    <lineage>
        <taxon>Bacteria</taxon>
        <taxon>Candidatus Daviesiibacteriota</taxon>
    </lineage>
</organism>
<evidence type="ECO:0000256" key="6">
    <source>
        <dbReference type="ARBA" id="ARBA00022692"/>
    </source>
</evidence>